<dbReference type="Proteomes" id="UP000470186">
    <property type="component" value="Unassembled WGS sequence"/>
</dbReference>
<dbReference type="GO" id="GO:0006865">
    <property type="term" value="P:amino acid transport"/>
    <property type="evidence" value="ECO:0007669"/>
    <property type="project" value="UniProtKB-KW"/>
</dbReference>
<dbReference type="Proteomes" id="UP000478064">
    <property type="component" value="Unassembled WGS sequence"/>
</dbReference>
<evidence type="ECO:0000313" key="8">
    <source>
        <dbReference type="EMBL" id="MQT75457.1"/>
    </source>
</evidence>
<dbReference type="InterPro" id="IPR000709">
    <property type="entry name" value="Leu_Ile_Val-bd"/>
</dbReference>
<feature type="domain" description="Leucine-binding protein" evidence="6">
    <location>
        <begin position="29"/>
        <end position="370"/>
    </location>
</feature>
<evidence type="ECO:0000313" key="7">
    <source>
        <dbReference type="EMBL" id="MQT48122.1"/>
    </source>
</evidence>
<sequence>MSQTFYKKGFLALAVAAALGVSSFVQADVKIGVAGPMTGANAAFGEQYMTGAKAAAEVINAKGGINGEKIVLVAGDDACEPKQAVAVANRLVDQDKVAGVIGHFCSSNTIPASEVYADAGVIMITPGSTNPQVTERGLDAVFRMCGRDDQQGIVAGDYIVDVLKGKKVAVINDKDTYGKGLADATSAQLTKRGVKPVLEEGLTRGEKDFSALVTKIRASGADVVYFGGLHPEAGPLVRQLREAGLKDVKFMSDDGVVTDELVSTAGGKQYVDGVYMTFGADPRLLPDSKAVVEEFRKAGKEPEGYTLYAYASLQALADAFNGAKSNKGEDAAKWLKANPVATVMGKKEWDAKGDLKVSDYVVYQWDKDGKYHQLEQQK</sequence>
<keyword evidence="16" id="KW-1185">Reference proteome</keyword>
<organism evidence="7 13">
    <name type="scientific">Pseudomonas helleri</name>
    <dbReference type="NCBI Taxonomy" id="1608996"/>
    <lineage>
        <taxon>Bacteria</taxon>
        <taxon>Pseudomonadati</taxon>
        <taxon>Pseudomonadota</taxon>
        <taxon>Gammaproteobacteria</taxon>
        <taxon>Pseudomonadales</taxon>
        <taxon>Pseudomonadaceae</taxon>
        <taxon>Pseudomonas</taxon>
    </lineage>
</organism>
<accession>A0A0J6IGD3</accession>
<evidence type="ECO:0000313" key="17">
    <source>
        <dbReference type="Proteomes" id="UP000478064"/>
    </source>
</evidence>
<dbReference type="AlphaFoldDB" id="A0A0J6IGD3"/>
<dbReference type="Proteomes" id="UP000441404">
    <property type="component" value="Unassembled WGS sequence"/>
</dbReference>
<dbReference type="PANTHER" id="PTHR47151:SF2">
    <property type="entry name" value="AMINO ACID BINDING PROTEIN"/>
    <property type="match status" value="1"/>
</dbReference>
<dbReference type="EMBL" id="WIWI01000027">
    <property type="protein sequence ID" value="MQT89796.1"/>
    <property type="molecule type" value="Genomic_DNA"/>
</dbReference>
<keyword evidence="3 5" id="KW-0732">Signal</keyword>
<dbReference type="Proteomes" id="UP000466863">
    <property type="component" value="Unassembled WGS sequence"/>
</dbReference>
<dbReference type="GeneID" id="97256194"/>
<dbReference type="EMBL" id="WIVV01000063">
    <property type="protein sequence ID" value="MQU43682.1"/>
    <property type="molecule type" value="Genomic_DNA"/>
</dbReference>
<evidence type="ECO:0000256" key="2">
    <source>
        <dbReference type="ARBA" id="ARBA00022448"/>
    </source>
</evidence>
<evidence type="ECO:0000313" key="10">
    <source>
        <dbReference type="EMBL" id="MQU07160.1"/>
    </source>
</evidence>
<dbReference type="EMBL" id="WIVX01000037">
    <property type="protein sequence ID" value="MQU31735.1"/>
    <property type="molecule type" value="Genomic_DNA"/>
</dbReference>
<reference evidence="13 14" key="1">
    <citation type="submission" date="2019-10" db="EMBL/GenBank/DDBJ databases">
        <title>Evaluation of single-gene subtyping targets for Pseudomonas.</title>
        <authorList>
            <person name="Reichler S.J."/>
            <person name="Orsi R.H."/>
            <person name="Wiedmann M."/>
            <person name="Martin N.H."/>
            <person name="Murphy S.I."/>
        </authorList>
    </citation>
    <scope>NUCLEOTIDE SEQUENCE [LARGE SCALE GENOMIC DNA]</scope>
    <source>
        <strain evidence="10 17">FSL R10-1637</strain>
        <strain evidence="12 15">FSL R10-1876</strain>
        <strain evidence="11 16">FSL R10-2107</strain>
        <strain evidence="8 14">FSL R10-2932</strain>
        <strain evidence="9 18">FSL R10-3254</strain>
        <strain evidence="7 13">FSL R10-3257</strain>
    </source>
</reference>
<evidence type="ECO:0000313" key="13">
    <source>
        <dbReference type="Proteomes" id="UP000441404"/>
    </source>
</evidence>
<dbReference type="Proteomes" id="UP000489190">
    <property type="component" value="Unassembled WGS sequence"/>
</dbReference>
<evidence type="ECO:0000259" key="6">
    <source>
        <dbReference type="Pfam" id="PF13458"/>
    </source>
</evidence>
<evidence type="ECO:0000256" key="4">
    <source>
        <dbReference type="ARBA" id="ARBA00022970"/>
    </source>
</evidence>
<evidence type="ECO:0000256" key="3">
    <source>
        <dbReference type="ARBA" id="ARBA00022729"/>
    </source>
</evidence>
<dbReference type="EMBL" id="WIVU01000032">
    <property type="protein sequence ID" value="MQU07160.1"/>
    <property type="molecule type" value="Genomic_DNA"/>
</dbReference>
<dbReference type="EMBL" id="WIWF01000050">
    <property type="protein sequence ID" value="MQT75457.1"/>
    <property type="molecule type" value="Genomic_DNA"/>
</dbReference>
<evidence type="ECO:0000313" key="16">
    <source>
        <dbReference type="Proteomes" id="UP000470186"/>
    </source>
</evidence>
<evidence type="ECO:0000313" key="15">
    <source>
        <dbReference type="Proteomes" id="UP000466863"/>
    </source>
</evidence>
<feature type="chain" id="PRO_5044544088" evidence="5">
    <location>
        <begin position="28"/>
        <end position="378"/>
    </location>
</feature>
<evidence type="ECO:0000313" key="18">
    <source>
        <dbReference type="Proteomes" id="UP000489190"/>
    </source>
</evidence>
<name>A0A0J6IGD3_9PSED</name>
<evidence type="ECO:0000256" key="1">
    <source>
        <dbReference type="ARBA" id="ARBA00010062"/>
    </source>
</evidence>
<proteinExistence type="inferred from homology"/>
<dbReference type="Proteomes" id="UP000447574">
    <property type="component" value="Unassembled WGS sequence"/>
</dbReference>
<dbReference type="PRINTS" id="PR00337">
    <property type="entry name" value="LEUILEVALBP"/>
</dbReference>
<dbReference type="EMBL" id="WIWJ01000027">
    <property type="protein sequence ID" value="MQT48122.1"/>
    <property type="molecule type" value="Genomic_DNA"/>
</dbReference>
<comment type="caution">
    <text evidence="7">The sequence shown here is derived from an EMBL/GenBank/DDBJ whole genome shotgun (WGS) entry which is preliminary data.</text>
</comment>
<accession>A0A0J6JE25</accession>
<gene>
    <name evidence="10" type="ORF">GHO27_15850</name>
    <name evidence="12" type="ORF">GHO28_14400</name>
    <name evidence="11" type="ORF">GHO30_10055</name>
    <name evidence="8" type="ORF">GHO37_14235</name>
    <name evidence="9" type="ORF">GHO39_11705</name>
    <name evidence="7" type="ORF">GHO40_15545</name>
</gene>
<dbReference type="OrthoDB" id="9768386at2"/>
<dbReference type="STRING" id="1608996.TU84_00645"/>
<evidence type="ECO:0000256" key="5">
    <source>
        <dbReference type="SAM" id="SignalP"/>
    </source>
</evidence>
<dbReference type="PANTHER" id="PTHR47151">
    <property type="entry name" value="LEU/ILE/VAL-BINDING ABC TRANSPORTER SUBUNIT"/>
    <property type="match status" value="1"/>
</dbReference>
<dbReference type="CDD" id="cd06342">
    <property type="entry name" value="PBP1_ABC_LIVBP-like"/>
    <property type="match status" value="1"/>
</dbReference>
<evidence type="ECO:0000313" key="11">
    <source>
        <dbReference type="EMBL" id="MQU31735.1"/>
    </source>
</evidence>
<dbReference type="Gene3D" id="3.40.50.2300">
    <property type="match status" value="2"/>
</dbReference>
<dbReference type="Pfam" id="PF13458">
    <property type="entry name" value="Peripla_BP_6"/>
    <property type="match status" value="1"/>
</dbReference>
<evidence type="ECO:0000313" key="9">
    <source>
        <dbReference type="EMBL" id="MQT89796.1"/>
    </source>
</evidence>
<dbReference type="SUPFAM" id="SSF53822">
    <property type="entry name" value="Periplasmic binding protein-like I"/>
    <property type="match status" value="1"/>
</dbReference>
<evidence type="ECO:0000313" key="12">
    <source>
        <dbReference type="EMBL" id="MQU43682.1"/>
    </source>
</evidence>
<protein>
    <submittedName>
        <fullName evidence="7">ABC transporter substrate-binding protein</fullName>
    </submittedName>
</protein>
<dbReference type="RefSeq" id="WP_048366570.1">
    <property type="nucleotide sequence ID" value="NZ_CP174501.1"/>
</dbReference>
<feature type="signal peptide" evidence="5">
    <location>
        <begin position="1"/>
        <end position="27"/>
    </location>
</feature>
<keyword evidence="4" id="KW-0029">Amino-acid transport</keyword>
<dbReference type="InterPro" id="IPR028081">
    <property type="entry name" value="Leu-bd"/>
</dbReference>
<keyword evidence="2" id="KW-0813">Transport</keyword>
<dbReference type="InterPro" id="IPR028082">
    <property type="entry name" value="Peripla_BP_I"/>
</dbReference>
<evidence type="ECO:0000313" key="14">
    <source>
        <dbReference type="Proteomes" id="UP000447574"/>
    </source>
</evidence>
<comment type="similarity">
    <text evidence="1">Belongs to the leucine-binding protein family.</text>
</comment>